<dbReference type="RefSeq" id="XP_013893933.1">
    <property type="nucleotide sequence ID" value="XM_014038479.1"/>
</dbReference>
<sequence length="156" mass="16581">MHPQNGTAHAAPRDASGSGGASHGPSAWGRGAGAAQLGAHVACDSMRGRRPLWLDHGGMRRAMRRATQIFTRPQRRTLSARSSLLSWQQQSVQSHSHRNSSFDELVGSRYADCLQQQGEAPEQQHLRAMPPLAAPPPPPPHDGGGTTAAAAIECKS</sequence>
<dbReference type="KEGG" id="mng:MNEG_13050"/>
<reference evidence="2 3" key="1">
    <citation type="journal article" date="2013" name="BMC Genomics">
        <title>Reconstruction of the lipid metabolism for the microalga Monoraphidium neglectum from its genome sequence reveals characteristics suitable for biofuel production.</title>
        <authorList>
            <person name="Bogen C."/>
            <person name="Al-Dilaimi A."/>
            <person name="Albersmeier A."/>
            <person name="Wichmann J."/>
            <person name="Grundmann M."/>
            <person name="Rupp O."/>
            <person name="Lauersen K.J."/>
            <person name="Blifernez-Klassen O."/>
            <person name="Kalinowski J."/>
            <person name="Goesmann A."/>
            <person name="Mussgnug J.H."/>
            <person name="Kruse O."/>
        </authorList>
    </citation>
    <scope>NUCLEOTIDE SEQUENCE [LARGE SCALE GENOMIC DNA]</scope>
    <source>
        <strain evidence="2 3">SAG 48.87</strain>
    </source>
</reference>
<dbReference type="Proteomes" id="UP000054498">
    <property type="component" value="Unassembled WGS sequence"/>
</dbReference>
<organism evidence="2 3">
    <name type="scientific">Monoraphidium neglectum</name>
    <dbReference type="NCBI Taxonomy" id="145388"/>
    <lineage>
        <taxon>Eukaryota</taxon>
        <taxon>Viridiplantae</taxon>
        <taxon>Chlorophyta</taxon>
        <taxon>core chlorophytes</taxon>
        <taxon>Chlorophyceae</taxon>
        <taxon>CS clade</taxon>
        <taxon>Sphaeropleales</taxon>
        <taxon>Selenastraceae</taxon>
        <taxon>Monoraphidium</taxon>
    </lineage>
</organism>
<name>A0A0D2KGD5_9CHLO</name>
<feature type="compositionally biased region" description="Low complexity" evidence="1">
    <location>
        <begin position="147"/>
        <end position="156"/>
    </location>
</feature>
<protein>
    <submittedName>
        <fullName evidence="2">Uncharacterized protein</fullName>
    </submittedName>
</protein>
<evidence type="ECO:0000256" key="1">
    <source>
        <dbReference type="SAM" id="MobiDB-lite"/>
    </source>
</evidence>
<gene>
    <name evidence="2" type="ORF">MNEG_13050</name>
</gene>
<dbReference type="AlphaFoldDB" id="A0A0D2KGD5"/>
<feature type="region of interest" description="Disordered" evidence="1">
    <location>
        <begin position="1"/>
        <end position="31"/>
    </location>
</feature>
<feature type="compositionally biased region" description="Pro residues" evidence="1">
    <location>
        <begin position="132"/>
        <end position="141"/>
    </location>
</feature>
<feature type="region of interest" description="Disordered" evidence="1">
    <location>
        <begin position="114"/>
        <end position="156"/>
    </location>
</feature>
<dbReference type="GeneID" id="25730474"/>
<evidence type="ECO:0000313" key="3">
    <source>
        <dbReference type="Proteomes" id="UP000054498"/>
    </source>
</evidence>
<dbReference type="EMBL" id="KK103814">
    <property type="protein sequence ID" value="KIY94913.1"/>
    <property type="molecule type" value="Genomic_DNA"/>
</dbReference>
<evidence type="ECO:0000313" key="2">
    <source>
        <dbReference type="EMBL" id="KIY94913.1"/>
    </source>
</evidence>
<keyword evidence="3" id="KW-1185">Reference proteome</keyword>
<accession>A0A0D2KGD5</accession>
<proteinExistence type="predicted"/>